<sequence>MIKLRKPKILIVIVTCCLLFADSAFAVSIYWQAPSEVGVGQGFSAALLLDPLGKEINAIEGRVVIPRELEVISVNSGNSLVSLWIEKPNPSGSGEIVFSGVMPGGYLGELGPFWEGYHRGEIFKVMFKPVATGQVEILTKDFSALLNDGLGTKTNLNLKSHLLVIKSEIQAPLENISEDREAPEKFSVEIIKNENLFENQWALVFSAQDKGSGINHYEVRETSPYLWQRFFQSRWQVTEDGPYLLKDQNLNSLIKVKAIDNLGNEKESIIQAQNTIFWYQDQSRWVIMISVILSVFFLRKALFGWFLKCNKV</sequence>
<organism evidence="3 4">
    <name type="scientific">Candidatus Brennerbacteria bacterium RIFOXYD1_FULL_41_16</name>
    <dbReference type="NCBI Taxonomy" id="1797529"/>
    <lineage>
        <taxon>Bacteria</taxon>
        <taxon>Candidatus Brenneribacteriota</taxon>
    </lineage>
</organism>
<proteinExistence type="predicted"/>
<feature type="signal peptide" evidence="2">
    <location>
        <begin position="1"/>
        <end position="26"/>
    </location>
</feature>
<evidence type="ECO:0000313" key="4">
    <source>
        <dbReference type="Proteomes" id="UP000178570"/>
    </source>
</evidence>
<accession>A0A1G1XKP5</accession>
<keyword evidence="1" id="KW-1133">Transmembrane helix</keyword>
<feature type="transmembrane region" description="Helical" evidence="1">
    <location>
        <begin position="285"/>
        <end position="307"/>
    </location>
</feature>
<dbReference type="Proteomes" id="UP000178570">
    <property type="component" value="Unassembled WGS sequence"/>
</dbReference>
<evidence type="ECO:0000256" key="1">
    <source>
        <dbReference type="SAM" id="Phobius"/>
    </source>
</evidence>
<name>A0A1G1XKP5_9BACT</name>
<evidence type="ECO:0000256" key="2">
    <source>
        <dbReference type="SAM" id="SignalP"/>
    </source>
</evidence>
<evidence type="ECO:0008006" key="5">
    <source>
        <dbReference type="Google" id="ProtNLM"/>
    </source>
</evidence>
<dbReference type="EMBL" id="MHHY01000009">
    <property type="protein sequence ID" value="OGY40180.1"/>
    <property type="molecule type" value="Genomic_DNA"/>
</dbReference>
<evidence type="ECO:0000313" key="3">
    <source>
        <dbReference type="EMBL" id="OGY40180.1"/>
    </source>
</evidence>
<gene>
    <name evidence="3" type="ORF">A2570_02740</name>
</gene>
<dbReference type="STRING" id="1797529.A2570_02740"/>
<keyword evidence="2" id="KW-0732">Signal</keyword>
<reference evidence="3 4" key="1">
    <citation type="journal article" date="2016" name="Nat. Commun.">
        <title>Thousands of microbial genomes shed light on interconnected biogeochemical processes in an aquifer system.</title>
        <authorList>
            <person name="Anantharaman K."/>
            <person name="Brown C.T."/>
            <person name="Hug L.A."/>
            <person name="Sharon I."/>
            <person name="Castelle C.J."/>
            <person name="Probst A.J."/>
            <person name="Thomas B.C."/>
            <person name="Singh A."/>
            <person name="Wilkins M.J."/>
            <person name="Karaoz U."/>
            <person name="Brodie E.L."/>
            <person name="Williams K.H."/>
            <person name="Hubbard S.S."/>
            <person name="Banfield J.F."/>
        </authorList>
    </citation>
    <scope>NUCLEOTIDE SEQUENCE [LARGE SCALE GENOMIC DNA]</scope>
</reference>
<comment type="caution">
    <text evidence="3">The sequence shown here is derived from an EMBL/GenBank/DDBJ whole genome shotgun (WGS) entry which is preliminary data.</text>
</comment>
<protein>
    <recommendedName>
        <fullName evidence="5">Cohesin domain-containing protein</fullName>
    </recommendedName>
</protein>
<dbReference type="AlphaFoldDB" id="A0A1G1XKP5"/>
<keyword evidence="1" id="KW-0812">Transmembrane</keyword>
<keyword evidence="1" id="KW-0472">Membrane</keyword>
<feature type="chain" id="PRO_5009581327" description="Cohesin domain-containing protein" evidence="2">
    <location>
        <begin position="27"/>
        <end position="312"/>
    </location>
</feature>